<keyword evidence="4" id="KW-0677">Repeat</keyword>
<dbReference type="PROSITE" id="PS51117">
    <property type="entry name" value="LAMININ_NTER"/>
    <property type="match status" value="1"/>
</dbReference>
<sequence>MCGVGVSVASLLVGLLSVLSVTPVSPGALDGTLDGGVFSKHASYDPCYDEDRPRRCLPDFVNAAFGMPIVASSTCGQRGPERLCDIASGQSRPRCLQCDMGSARKRYPPVALTDVNNSNNVTCWRSEPLRSATSINDPPDNVTLTLSLGKKYELTYVSLTFCPGATKPDSIAIYKSADFGKSWQPFQFYSSQCRRVYGRPNRATITRANEQEARCTDAHRHGGVEPGGSGVSRIAFSTLEGRPSAPDFDSSPVLQDWVTATDVRVVFHRHQMPPDDSSEESWFRQNGSPQVPPSFRRQPRDLLLPETPSSFAEGSSTTSDYLLQQPSTAGQLRAGSLSRLFHHYAVSDFAVGGRCKCNGHASRCLPTGKEGELSCDCKHNTAGRDCERCKPFHFDRPWGRANARDSNECKVCNCNGHARRCRFNMELYKMSGRISGGVCLSCRHATTGRHCHYCREGFYRDATKPISHRKVCKACDCHPIGSSGKTCNHTTGQCPCKDGVAGLTCNRCARGYQQSRSHIAPCIKIPRVISMVHPQNTAPEGHQPHHQHHYHKPAGGGGSSSQHDPDATSYRTDAGRECGKCRIGTKRLNLNKFCKRDYVIMAKVIGRDIKSDNGNLKSSPGSASRYQQAPAPHQHQRYRDRATEDAAVVRFRLSVQKAFKRSRNPASPLASATKWASVPFIVSARDLECRCPKIKVNRSYLILGRDAEGPPGALGVGPRSIVIEWRDEWHRRLRKFQRQASRTCD</sequence>
<dbReference type="PROSITE" id="PS50027">
    <property type="entry name" value="EGF_LAM_2"/>
    <property type="match status" value="2"/>
</dbReference>
<keyword evidence="16" id="KW-1185">Reference proteome</keyword>
<dbReference type="EMBL" id="KE524974">
    <property type="protein sequence ID" value="KFB38892.1"/>
    <property type="molecule type" value="Genomic_DNA"/>
</dbReference>
<dbReference type="GO" id="GO:0009888">
    <property type="term" value="P:tissue development"/>
    <property type="evidence" value="ECO:0007669"/>
    <property type="project" value="TreeGrafter"/>
</dbReference>
<evidence type="ECO:0000259" key="11">
    <source>
        <dbReference type="PROSITE" id="PS50027"/>
    </source>
</evidence>
<dbReference type="EMBL" id="ATLV01014542">
    <property type="status" value="NOT_ANNOTATED_CDS"/>
    <property type="molecule type" value="Genomic_DNA"/>
</dbReference>
<keyword evidence="5 8" id="KW-1015">Disulfide bond</keyword>
<dbReference type="GO" id="GO:0005576">
    <property type="term" value="C:extracellular region"/>
    <property type="evidence" value="ECO:0007669"/>
    <property type="project" value="UniProtKB-SubCell"/>
</dbReference>
<feature type="disulfide bond" evidence="8">
    <location>
        <begin position="477"/>
        <end position="494"/>
    </location>
</feature>
<feature type="compositionally biased region" description="Polar residues" evidence="9">
    <location>
        <begin position="612"/>
        <end position="627"/>
    </location>
</feature>
<comment type="subcellular location">
    <subcellularLocation>
        <location evidence="1">Secreted</location>
    </subcellularLocation>
</comment>
<dbReference type="GO" id="GO:0009887">
    <property type="term" value="P:animal organ morphogenesis"/>
    <property type="evidence" value="ECO:0007669"/>
    <property type="project" value="TreeGrafter"/>
</dbReference>
<dbReference type="OrthoDB" id="5984158at2759"/>
<dbReference type="EMBL" id="ATLV01014537">
    <property type="status" value="NOT_ANNOTATED_CDS"/>
    <property type="molecule type" value="Genomic_DNA"/>
</dbReference>
<dbReference type="EMBL" id="ATLV01014540">
    <property type="status" value="NOT_ANNOTATED_CDS"/>
    <property type="molecule type" value="Genomic_DNA"/>
</dbReference>
<feature type="chain" id="PRO_5001783792" evidence="10">
    <location>
        <begin position="27"/>
        <end position="745"/>
    </location>
</feature>
<evidence type="ECO:0000256" key="8">
    <source>
        <dbReference type="PROSITE-ProRule" id="PRU00460"/>
    </source>
</evidence>
<feature type="domain" description="Laminin EGF-like" evidence="11">
    <location>
        <begin position="475"/>
        <end position="524"/>
    </location>
</feature>
<gene>
    <name evidence="14" type="ORF">ZHAS_00006208</name>
</gene>
<dbReference type="InterPro" id="IPR018933">
    <property type="entry name" value="Netrin_module_non-TIMP"/>
</dbReference>
<evidence type="ECO:0000256" key="4">
    <source>
        <dbReference type="ARBA" id="ARBA00022737"/>
    </source>
</evidence>
<dbReference type="FunFam" id="2.60.120.260:FF:000098">
    <property type="entry name" value="Netrin-A, isoform B"/>
    <property type="match status" value="1"/>
</dbReference>
<dbReference type="Pfam" id="PF01759">
    <property type="entry name" value="NTR"/>
    <property type="match status" value="1"/>
</dbReference>
<dbReference type="AlphaFoldDB" id="A0A084VLP8"/>
<name>A0A084VLP8_ANOSI</name>
<dbReference type="PROSITE" id="PS50189">
    <property type="entry name" value="NTR"/>
    <property type="match status" value="1"/>
</dbReference>
<dbReference type="GO" id="GO:0005604">
    <property type="term" value="C:basement membrane"/>
    <property type="evidence" value="ECO:0007669"/>
    <property type="project" value="TreeGrafter"/>
</dbReference>
<evidence type="ECO:0000256" key="5">
    <source>
        <dbReference type="ARBA" id="ARBA00023157"/>
    </source>
</evidence>
<evidence type="ECO:0000256" key="2">
    <source>
        <dbReference type="ARBA" id="ARBA00022525"/>
    </source>
</evidence>
<dbReference type="PANTHER" id="PTHR10574:SF365">
    <property type="entry name" value="NETRIN-A-RELATED"/>
    <property type="match status" value="1"/>
</dbReference>
<feature type="region of interest" description="Disordered" evidence="9">
    <location>
        <begin position="271"/>
        <end position="319"/>
    </location>
</feature>
<dbReference type="FunFam" id="2.10.25.10:FF:000081">
    <property type="entry name" value="Netrin 1"/>
    <property type="match status" value="1"/>
</dbReference>
<accession>A0A084VLP8</accession>
<feature type="domain" description="NTR" evidence="12">
    <location>
        <begin position="578"/>
        <end position="744"/>
    </location>
</feature>
<keyword evidence="6" id="KW-0325">Glycoprotein</keyword>
<dbReference type="InterPro" id="IPR056863">
    <property type="entry name" value="LMN_ATRN_NET-like_EGF"/>
</dbReference>
<dbReference type="GO" id="GO:0070983">
    <property type="term" value="P:dendrite guidance"/>
    <property type="evidence" value="ECO:0007669"/>
    <property type="project" value="UniProtKB-ARBA"/>
</dbReference>
<dbReference type="Pfam" id="PF24973">
    <property type="entry name" value="EGF_LMN_ATRN"/>
    <property type="match status" value="2"/>
</dbReference>
<dbReference type="PROSITE" id="PS01248">
    <property type="entry name" value="EGF_LAM_1"/>
    <property type="match status" value="1"/>
</dbReference>
<dbReference type="GO" id="GO:2000289">
    <property type="term" value="P:regulation of photoreceptor cell axon guidance"/>
    <property type="evidence" value="ECO:0007669"/>
    <property type="project" value="UniProtKB-ARBA"/>
</dbReference>
<feature type="region of interest" description="Disordered" evidence="9">
    <location>
        <begin position="610"/>
        <end position="641"/>
    </location>
</feature>
<evidence type="ECO:0000256" key="3">
    <source>
        <dbReference type="ARBA" id="ARBA00022729"/>
    </source>
</evidence>
<dbReference type="GO" id="GO:0044295">
    <property type="term" value="C:axonal growth cone"/>
    <property type="evidence" value="ECO:0007669"/>
    <property type="project" value="UniProtKB-ARBA"/>
</dbReference>
<dbReference type="Gene3D" id="2.10.25.10">
    <property type="entry name" value="Laminin"/>
    <property type="match status" value="2"/>
</dbReference>
<dbReference type="FunFam" id="2.10.25.10:FF:000048">
    <property type="entry name" value="Netrin 3"/>
    <property type="match status" value="1"/>
</dbReference>
<dbReference type="InterPro" id="IPR008993">
    <property type="entry name" value="TIMP-like_OB-fold"/>
</dbReference>
<dbReference type="Proteomes" id="UP000030765">
    <property type="component" value="Unassembled WGS sequence"/>
</dbReference>
<dbReference type="VEuPathDB" id="VectorBase:ASIS013134"/>
<dbReference type="SUPFAM" id="SSF57196">
    <property type="entry name" value="EGF/Laminin"/>
    <property type="match status" value="3"/>
</dbReference>
<dbReference type="VEuPathDB" id="VectorBase:ASIS011812"/>
<dbReference type="Pfam" id="PF00055">
    <property type="entry name" value="Laminin_N"/>
    <property type="match status" value="1"/>
</dbReference>
<evidence type="ECO:0000256" key="7">
    <source>
        <dbReference type="ARBA" id="ARBA00023292"/>
    </source>
</evidence>
<feature type="region of interest" description="Disordered" evidence="9">
    <location>
        <begin position="534"/>
        <end position="573"/>
    </location>
</feature>
<dbReference type="CDD" id="cd03579">
    <property type="entry name" value="NTR_netrin-1_like"/>
    <property type="match status" value="1"/>
</dbReference>
<feature type="disulfide bond" evidence="8">
    <location>
        <begin position="496"/>
        <end position="505"/>
    </location>
</feature>
<dbReference type="GO" id="GO:0008045">
    <property type="term" value="P:motor neuron axon guidance"/>
    <property type="evidence" value="ECO:0007669"/>
    <property type="project" value="TreeGrafter"/>
</dbReference>
<dbReference type="EnsemblMetazoa" id="ASIC006208-RA">
    <property type="protein sequence ID" value="ASIC006208-PA"/>
    <property type="gene ID" value="ASIC006208"/>
</dbReference>
<dbReference type="CDD" id="cd00055">
    <property type="entry name" value="EGF_Lam"/>
    <property type="match status" value="3"/>
</dbReference>
<feature type="compositionally biased region" description="Polar residues" evidence="9">
    <location>
        <begin position="307"/>
        <end position="319"/>
    </location>
</feature>
<feature type="disulfide bond" evidence="8">
    <location>
        <begin position="508"/>
        <end position="522"/>
    </location>
</feature>
<dbReference type="PANTHER" id="PTHR10574">
    <property type="entry name" value="NETRIN/LAMININ-RELATED"/>
    <property type="match status" value="1"/>
</dbReference>
<dbReference type="InterPro" id="IPR001134">
    <property type="entry name" value="Netrin_domain"/>
</dbReference>
<dbReference type="Pfam" id="PF00053">
    <property type="entry name" value="EGF_laminin"/>
    <property type="match status" value="1"/>
</dbReference>
<dbReference type="SMART" id="SM00643">
    <property type="entry name" value="C345C"/>
    <property type="match status" value="1"/>
</dbReference>
<dbReference type="EMBL" id="ATLV01014541">
    <property type="status" value="NOT_ANNOTATED_CDS"/>
    <property type="molecule type" value="Genomic_DNA"/>
</dbReference>
<feature type="domain" description="Laminin EGF-like" evidence="11">
    <location>
        <begin position="355"/>
        <end position="411"/>
    </location>
</feature>
<evidence type="ECO:0000259" key="12">
    <source>
        <dbReference type="PROSITE" id="PS50189"/>
    </source>
</evidence>
<feature type="disulfide bond" evidence="8">
    <location>
        <begin position="377"/>
        <end position="386"/>
    </location>
</feature>
<keyword evidence="7 8" id="KW-0424">Laminin EGF-like domain</keyword>
<dbReference type="Gene3D" id="2.60.120.260">
    <property type="entry name" value="Galactose-binding domain-like"/>
    <property type="match status" value="1"/>
</dbReference>
<dbReference type="VEuPathDB" id="VectorBase:ASIS010732"/>
<dbReference type="OMA" id="AADCESY"/>
<dbReference type="InterPro" id="IPR000742">
    <property type="entry name" value="EGF"/>
</dbReference>
<dbReference type="SMART" id="SM00136">
    <property type="entry name" value="LamNT"/>
    <property type="match status" value="1"/>
</dbReference>
<dbReference type="InterPro" id="IPR050440">
    <property type="entry name" value="Laminin/Netrin_ECM"/>
</dbReference>
<comment type="caution">
    <text evidence="8">Lacks conserved residue(s) required for the propagation of feature annotation.</text>
</comment>
<evidence type="ECO:0000256" key="1">
    <source>
        <dbReference type="ARBA" id="ARBA00004613"/>
    </source>
</evidence>
<protein>
    <submittedName>
        <fullName evidence="14">AGAP000225-PA-like protein</fullName>
    </submittedName>
</protein>
<dbReference type="InterPro" id="IPR008211">
    <property type="entry name" value="Laminin_N"/>
</dbReference>
<dbReference type="PROSITE" id="PS00022">
    <property type="entry name" value="EGF_1"/>
    <property type="match status" value="1"/>
</dbReference>
<feature type="domain" description="Laminin N-terminal" evidence="13">
    <location>
        <begin position="52"/>
        <end position="354"/>
    </location>
</feature>
<proteinExistence type="predicted"/>
<dbReference type="Gene3D" id="2.40.50.120">
    <property type="match status" value="1"/>
</dbReference>
<reference evidence="14 16" key="1">
    <citation type="journal article" date="2014" name="BMC Genomics">
        <title>Genome sequence of Anopheles sinensis provides insight into genetics basis of mosquito competence for malaria parasites.</title>
        <authorList>
            <person name="Zhou D."/>
            <person name="Zhang D."/>
            <person name="Ding G."/>
            <person name="Shi L."/>
            <person name="Hou Q."/>
            <person name="Ye Y."/>
            <person name="Xu Y."/>
            <person name="Zhou H."/>
            <person name="Xiong C."/>
            <person name="Li S."/>
            <person name="Yu J."/>
            <person name="Hong S."/>
            <person name="Yu X."/>
            <person name="Zou P."/>
            <person name="Chen C."/>
            <person name="Chang X."/>
            <person name="Wang W."/>
            <person name="Lv Y."/>
            <person name="Sun Y."/>
            <person name="Ma L."/>
            <person name="Shen B."/>
            <person name="Zhu C."/>
        </authorList>
    </citation>
    <scope>NUCLEOTIDE SEQUENCE [LARGE SCALE GENOMIC DNA]</scope>
</reference>
<feature type="disulfide bond" evidence="8">
    <location>
        <begin position="475"/>
        <end position="487"/>
    </location>
</feature>
<dbReference type="VEuPathDB" id="VectorBase:ASIC006208"/>
<evidence type="ECO:0000256" key="10">
    <source>
        <dbReference type="SAM" id="SignalP"/>
    </source>
</evidence>
<dbReference type="SMART" id="SM00180">
    <property type="entry name" value="EGF_Lam"/>
    <property type="match status" value="3"/>
</dbReference>
<evidence type="ECO:0000256" key="6">
    <source>
        <dbReference type="ARBA" id="ARBA00023180"/>
    </source>
</evidence>
<dbReference type="EMBL" id="ATLV01014538">
    <property type="status" value="NOT_ANNOTATED_CDS"/>
    <property type="molecule type" value="Genomic_DNA"/>
</dbReference>
<dbReference type="EMBL" id="ATLV01014539">
    <property type="status" value="NOT_ANNOTATED_CDS"/>
    <property type="molecule type" value="Genomic_DNA"/>
</dbReference>
<keyword evidence="3 10" id="KW-0732">Signal</keyword>
<evidence type="ECO:0000313" key="14">
    <source>
        <dbReference type="EMBL" id="KFB38892.1"/>
    </source>
</evidence>
<organism evidence="15 16">
    <name type="scientific">Anopheles sinensis</name>
    <name type="common">Mosquito</name>
    <dbReference type="NCBI Taxonomy" id="74873"/>
    <lineage>
        <taxon>Eukaryota</taxon>
        <taxon>Metazoa</taxon>
        <taxon>Ecdysozoa</taxon>
        <taxon>Arthropoda</taxon>
        <taxon>Hexapoda</taxon>
        <taxon>Insecta</taxon>
        <taxon>Pterygota</taxon>
        <taxon>Neoptera</taxon>
        <taxon>Endopterygota</taxon>
        <taxon>Diptera</taxon>
        <taxon>Nematocera</taxon>
        <taxon>Culicoidea</taxon>
        <taxon>Culicidae</taxon>
        <taxon>Anophelinae</taxon>
        <taxon>Anopheles</taxon>
    </lineage>
</organism>
<evidence type="ECO:0000256" key="9">
    <source>
        <dbReference type="SAM" id="MobiDB-lite"/>
    </source>
</evidence>
<reference evidence="15" key="2">
    <citation type="submission" date="2020-05" db="UniProtKB">
        <authorList>
            <consortium name="EnsemblMetazoa"/>
        </authorList>
    </citation>
    <scope>IDENTIFICATION</scope>
</reference>
<feature type="signal peptide" evidence="10">
    <location>
        <begin position="1"/>
        <end position="26"/>
    </location>
</feature>
<dbReference type="GO" id="GO:0008347">
    <property type="term" value="P:glial cell migration"/>
    <property type="evidence" value="ECO:0007669"/>
    <property type="project" value="UniProtKB-ARBA"/>
</dbReference>
<evidence type="ECO:0000313" key="15">
    <source>
        <dbReference type="EnsemblMetazoa" id="ASIC006208-PA"/>
    </source>
</evidence>
<keyword evidence="2" id="KW-0964">Secreted</keyword>
<evidence type="ECO:0000313" key="16">
    <source>
        <dbReference type="Proteomes" id="UP000030765"/>
    </source>
</evidence>
<dbReference type="InterPro" id="IPR002049">
    <property type="entry name" value="LE_dom"/>
</dbReference>
<dbReference type="GO" id="GO:0048749">
    <property type="term" value="P:compound eye development"/>
    <property type="evidence" value="ECO:0007669"/>
    <property type="project" value="UniProtKB-ARBA"/>
</dbReference>
<dbReference type="STRING" id="74873.A0A084VLP8"/>
<dbReference type="SUPFAM" id="SSF50242">
    <property type="entry name" value="TIMP-like"/>
    <property type="match status" value="1"/>
</dbReference>
<evidence type="ECO:0000259" key="13">
    <source>
        <dbReference type="PROSITE" id="PS51117"/>
    </source>
</evidence>